<name>A0A2H0TBW4_9BACT</name>
<evidence type="ECO:0000313" key="3">
    <source>
        <dbReference type="Proteomes" id="UP000230094"/>
    </source>
</evidence>
<dbReference type="Proteomes" id="UP000230094">
    <property type="component" value="Unassembled WGS sequence"/>
</dbReference>
<feature type="transmembrane region" description="Helical" evidence="1">
    <location>
        <begin position="71"/>
        <end position="92"/>
    </location>
</feature>
<evidence type="ECO:0000313" key="2">
    <source>
        <dbReference type="EMBL" id="PIR68493.1"/>
    </source>
</evidence>
<dbReference type="EMBL" id="PFCQ01000003">
    <property type="protein sequence ID" value="PIR68493.1"/>
    <property type="molecule type" value="Genomic_DNA"/>
</dbReference>
<dbReference type="AlphaFoldDB" id="A0A2H0TBW4"/>
<comment type="caution">
    <text evidence="2">The sequence shown here is derived from an EMBL/GenBank/DDBJ whole genome shotgun (WGS) entry which is preliminary data.</text>
</comment>
<accession>A0A2H0TBW4</accession>
<keyword evidence="1" id="KW-0812">Transmembrane</keyword>
<evidence type="ECO:0000256" key="1">
    <source>
        <dbReference type="SAM" id="Phobius"/>
    </source>
</evidence>
<sequence length="297" mass="33894">MENENKKSPTNDNSGLADINGQNRFIETYAEDMARVIEGDQGGLIKKIIQEESAKELEKKSLSPESRKNKFYIISGIIFWILAALILIFFVYKKDTISVVPIERQFPSLVFSDKSFFIEINGLSKDKIISSILKEIEDTNLKKRGLEGIYLTDNREIVGLRQFLNILKSSFLPPDIALVSDNFLLGLVNGETKDVFMLIKTRSFTDIFESLKTWENKMLYDLYSFFEISINADTSYLFTKNFDDGVIVNKNARVLHDTDGNIVLMYVFVDDTSVVITNKIEAVQEVMSRLSSSQLKK</sequence>
<proteinExistence type="predicted"/>
<reference evidence="3" key="1">
    <citation type="submission" date="2017-09" db="EMBL/GenBank/DDBJ databases">
        <title>Depth-based differentiation of microbial function through sediment-hosted aquifers and enrichment of novel symbionts in the deep terrestrial subsurface.</title>
        <authorList>
            <person name="Probst A.J."/>
            <person name="Ladd B."/>
            <person name="Jarett J.K."/>
            <person name="Geller-Mcgrath D.E."/>
            <person name="Sieber C.M.K."/>
            <person name="Emerson J.B."/>
            <person name="Anantharaman K."/>
            <person name="Thomas B.C."/>
            <person name="Malmstrom R."/>
            <person name="Stieglmeier M."/>
            <person name="Klingl A."/>
            <person name="Woyke T."/>
            <person name="Ryan C.M."/>
            <person name="Banfield J.F."/>
        </authorList>
    </citation>
    <scope>NUCLEOTIDE SEQUENCE [LARGE SCALE GENOMIC DNA]</scope>
</reference>
<organism evidence="2 3">
    <name type="scientific">Candidatus Nomurabacteria bacterium CG10_big_fil_rev_8_21_14_0_10_35_16</name>
    <dbReference type="NCBI Taxonomy" id="1974731"/>
    <lineage>
        <taxon>Bacteria</taxon>
        <taxon>Candidatus Nomuraibacteriota</taxon>
    </lineage>
</organism>
<keyword evidence="1" id="KW-0472">Membrane</keyword>
<gene>
    <name evidence="2" type="ORF">COU49_00420</name>
</gene>
<keyword evidence="1" id="KW-1133">Transmembrane helix</keyword>
<protein>
    <submittedName>
        <fullName evidence="2">Uncharacterized protein</fullName>
    </submittedName>
</protein>